<keyword evidence="2" id="KW-1133">Transmembrane helix</keyword>
<feature type="compositionally biased region" description="Basic and acidic residues" evidence="1">
    <location>
        <begin position="573"/>
        <end position="588"/>
    </location>
</feature>
<evidence type="ECO:0000256" key="2">
    <source>
        <dbReference type="SAM" id="Phobius"/>
    </source>
</evidence>
<protein>
    <recommendedName>
        <fullName evidence="5">ARM repeat superfamily protein</fullName>
    </recommendedName>
</protein>
<dbReference type="PANTHER" id="PTHR33115">
    <property type="entry name" value="ARM REPEAT SUPERFAMILY PROTEIN"/>
    <property type="match status" value="1"/>
</dbReference>
<keyword evidence="2" id="KW-0812">Transmembrane</keyword>
<dbReference type="EMBL" id="JACEFO010001972">
    <property type="protein sequence ID" value="KAF8690585.1"/>
    <property type="molecule type" value="Genomic_DNA"/>
</dbReference>
<evidence type="ECO:0008006" key="5">
    <source>
        <dbReference type="Google" id="ProtNLM"/>
    </source>
</evidence>
<feature type="region of interest" description="Disordered" evidence="1">
    <location>
        <begin position="559"/>
        <end position="608"/>
    </location>
</feature>
<name>A0A835EE27_9POAL</name>
<dbReference type="AlphaFoldDB" id="A0A835EE27"/>
<feature type="compositionally biased region" description="Polar residues" evidence="1">
    <location>
        <begin position="589"/>
        <end position="598"/>
    </location>
</feature>
<dbReference type="PANTHER" id="PTHR33115:SF25">
    <property type="entry name" value="CONDENSIN COMPLEX SUBUNIT 1 C-TERMINAL DOMAIN-CONTAINING PROTEIN"/>
    <property type="match status" value="1"/>
</dbReference>
<accession>A0A835EE27</accession>
<feature type="region of interest" description="Disordered" evidence="1">
    <location>
        <begin position="1"/>
        <end position="24"/>
    </location>
</feature>
<dbReference type="InterPro" id="IPR011989">
    <property type="entry name" value="ARM-like"/>
</dbReference>
<evidence type="ECO:0000313" key="4">
    <source>
        <dbReference type="Proteomes" id="UP000636709"/>
    </source>
</evidence>
<dbReference type="Proteomes" id="UP000636709">
    <property type="component" value="Unassembled WGS sequence"/>
</dbReference>
<keyword evidence="4" id="KW-1185">Reference proteome</keyword>
<feature type="transmembrane region" description="Helical" evidence="2">
    <location>
        <begin position="121"/>
        <end position="141"/>
    </location>
</feature>
<keyword evidence="2" id="KW-0472">Membrane</keyword>
<evidence type="ECO:0000256" key="1">
    <source>
        <dbReference type="SAM" id="MobiDB-lite"/>
    </source>
</evidence>
<proteinExistence type="predicted"/>
<comment type="caution">
    <text evidence="3">The sequence shown here is derived from an EMBL/GenBank/DDBJ whole genome shotgun (WGS) entry which is preliminary data.</text>
</comment>
<dbReference type="SUPFAM" id="SSF48371">
    <property type="entry name" value="ARM repeat"/>
    <property type="match status" value="1"/>
</dbReference>
<evidence type="ECO:0000313" key="3">
    <source>
        <dbReference type="EMBL" id="KAF8690585.1"/>
    </source>
</evidence>
<gene>
    <name evidence="3" type="ORF">HU200_040952</name>
</gene>
<dbReference type="Gene3D" id="1.25.10.10">
    <property type="entry name" value="Leucine-rich Repeat Variant"/>
    <property type="match status" value="1"/>
</dbReference>
<organism evidence="3 4">
    <name type="scientific">Digitaria exilis</name>
    <dbReference type="NCBI Taxonomy" id="1010633"/>
    <lineage>
        <taxon>Eukaryota</taxon>
        <taxon>Viridiplantae</taxon>
        <taxon>Streptophyta</taxon>
        <taxon>Embryophyta</taxon>
        <taxon>Tracheophyta</taxon>
        <taxon>Spermatophyta</taxon>
        <taxon>Magnoliopsida</taxon>
        <taxon>Liliopsida</taxon>
        <taxon>Poales</taxon>
        <taxon>Poaceae</taxon>
        <taxon>PACMAD clade</taxon>
        <taxon>Panicoideae</taxon>
        <taxon>Panicodae</taxon>
        <taxon>Paniceae</taxon>
        <taxon>Anthephorinae</taxon>
        <taxon>Digitaria</taxon>
    </lineage>
</organism>
<dbReference type="OrthoDB" id="689499at2759"/>
<reference evidence="3" key="1">
    <citation type="submission" date="2020-07" db="EMBL/GenBank/DDBJ databases">
        <title>Genome sequence and genetic diversity analysis of an under-domesticated orphan crop, white fonio (Digitaria exilis).</title>
        <authorList>
            <person name="Bennetzen J.L."/>
            <person name="Chen S."/>
            <person name="Ma X."/>
            <person name="Wang X."/>
            <person name="Yssel A.E.J."/>
            <person name="Chaluvadi S.R."/>
            <person name="Johnson M."/>
            <person name="Gangashetty P."/>
            <person name="Hamidou F."/>
            <person name="Sanogo M.D."/>
            <person name="Zwaenepoel A."/>
            <person name="Wallace J."/>
            <person name="Van De Peer Y."/>
            <person name="Van Deynze A."/>
        </authorList>
    </citation>
    <scope>NUCLEOTIDE SEQUENCE</scope>
    <source>
        <tissue evidence="3">Leaves</tissue>
    </source>
</reference>
<sequence length="744" mass="82370">MAAVDPVLCPTPIPQKSAPRPPSLRGALLTSLADGQFNMQSTEREGNRGSSFPAEEGERALGGFIQGVQHLPKRAADKVNKWMEQEDGRRRRWLEEHIKLDAPIFGSVTATTYILKAMTGLGYLALMWSTVVLLGGFVTVLQKKDFWSVTIISMVQAVRASVGSWRAYTGTAARSSASILSDTRTRCWRDPASILGRTLIHFAVDLLDSGSRVDMLSGVRLLDALVTARVDVRSYLMPSRPRIQKLVQALGWREEPASREMREPAARVVAHLAGTIHLAQFPGAIECISSLLHLQEEEETTTWPAKKQTHGGGQPNELILRGLAILEGLTFDHHNCRVICSTPGLLHKIMAPLYSADMIDGISSNRDWANVVSRSLMVLYKLIRVPGKTSRRLRREIYSNRQSMSNLGSILDDADQTVHLQMGALEILTQLALDMSIDLARETKEKLVRKLLHIFLADGEESGGRPVLRLNTLYEERAGTILVLLSTKIESNSALIMTIQNGIIGRLTGILLDPTNTTKYRTIAAQVLENLCNQCDLDKEWVKEMLLPKVLAEILLSSTKGTPKDGVPPPNDEESRQNSEPINHEAENHNISSTAEQNHSSDGESKEQTATAKLLWEPFLSLALAIRDKLISADDFDDAVQKIGLGPGAFVAKMKIIIEENCQETAKSLRIVKLCGRIVEPMMQREQYAQHFRNKEFAVSLSKASKIMSNLESCMLFAGTDFGPRKTTRPLLSDLKKSAQHLVS</sequence>
<dbReference type="InterPro" id="IPR016024">
    <property type="entry name" value="ARM-type_fold"/>
</dbReference>